<dbReference type="InterPro" id="IPR050234">
    <property type="entry name" value="Nuclear_hormone_rcpt_NR1"/>
</dbReference>
<sequence length="207" mass="23221">MCQVCGDKASGFHYGVHACEGCKGFFRRSIQQKIQYRPCSKNQQCSVLRINRNRCQYCRLKKCIAVGMSRDGMIINTILRSRTNALPHLAAVNFDCSMLNCFLYSALQTVFFQVSRFSTCVGNVVASQPDALPKQVAMAELIQWLPQHDFVQMILEVLNSKLTHCRFGKAKFRFSTNRSVLLCCLGSATCIQTRLGQKHDSCEGSSG</sequence>
<evidence type="ECO:0000313" key="11">
    <source>
        <dbReference type="Proteomes" id="UP000030665"/>
    </source>
</evidence>
<evidence type="ECO:0000256" key="4">
    <source>
        <dbReference type="ARBA" id="ARBA00023015"/>
    </source>
</evidence>
<evidence type="ECO:0000256" key="6">
    <source>
        <dbReference type="ARBA" id="ARBA00023163"/>
    </source>
</evidence>
<keyword evidence="1" id="KW-0479">Metal-binding</keyword>
<dbReference type="PROSITE" id="PS51030">
    <property type="entry name" value="NUCLEAR_REC_DBD_2"/>
    <property type="match status" value="1"/>
</dbReference>
<reference evidence="10" key="2">
    <citation type="submission" date="2014-03" db="EMBL/GenBank/DDBJ databases">
        <title>The whipworm genome and dual-species transcriptomics of an intimate host-pathogen interaction.</title>
        <authorList>
            <person name="Foth B.J."/>
            <person name="Tsai I.J."/>
            <person name="Reid A.J."/>
            <person name="Bancroft A.J."/>
            <person name="Nichol S."/>
            <person name="Tracey A."/>
            <person name="Holroyd N."/>
            <person name="Cotton J.A."/>
            <person name="Stanley E.J."/>
            <person name="Zarowiecki M."/>
            <person name="Liu J.Z."/>
            <person name="Huckvale T."/>
            <person name="Cooper P.J."/>
            <person name="Grencis R.K."/>
            <person name="Berriman M."/>
        </authorList>
    </citation>
    <scope>NUCLEOTIDE SEQUENCE [LARGE SCALE GENOMIC DNA]</scope>
</reference>
<keyword evidence="4" id="KW-0805">Transcription regulation</keyword>
<reference evidence="10" key="1">
    <citation type="submission" date="2014-01" db="EMBL/GenBank/DDBJ databases">
        <authorList>
            <person name="Aslett M."/>
        </authorList>
    </citation>
    <scope>NUCLEOTIDE SEQUENCE</scope>
</reference>
<dbReference type="GO" id="GO:0004879">
    <property type="term" value="F:nuclear receptor activity"/>
    <property type="evidence" value="ECO:0007669"/>
    <property type="project" value="TreeGrafter"/>
</dbReference>
<name>A0A077ZDF2_TRITR</name>
<dbReference type="GO" id="GO:0000122">
    <property type="term" value="P:negative regulation of transcription by RNA polymerase II"/>
    <property type="evidence" value="ECO:0007669"/>
    <property type="project" value="TreeGrafter"/>
</dbReference>
<dbReference type="InterPro" id="IPR013088">
    <property type="entry name" value="Znf_NHR/GATA"/>
</dbReference>
<dbReference type="GO" id="GO:0045944">
    <property type="term" value="P:positive regulation of transcription by RNA polymerase II"/>
    <property type="evidence" value="ECO:0007669"/>
    <property type="project" value="TreeGrafter"/>
</dbReference>
<keyword evidence="8" id="KW-0539">Nucleus</keyword>
<keyword evidence="2" id="KW-0863">Zinc-finger</keyword>
<evidence type="ECO:0000313" key="10">
    <source>
        <dbReference type="EMBL" id="CDW57879.1"/>
    </source>
</evidence>
<keyword evidence="7 10" id="KW-0675">Receptor</keyword>
<evidence type="ECO:0000256" key="1">
    <source>
        <dbReference type="ARBA" id="ARBA00022723"/>
    </source>
</evidence>
<dbReference type="FunFam" id="3.30.50.10:FF:000056">
    <property type="entry name" value="Peroxisome proliferator-activated receptor gamma"/>
    <property type="match status" value="1"/>
</dbReference>
<dbReference type="SMART" id="SM00399">
    <property type="entry name" value="ZnF_C4"/>
    <property type="match status" value="1"/>
</dbReference>
<dbReference type="Pfam" id="PF00105">
    <property type="entry name" value="zf-C4"/>
    <property type="match status" value="1"/>
</dbReference>
<feature type="domain" description="Nuclear receptor" evidence="9">
    <location>
        <begin position="1"/>
        <end position="75"/>
    </location>
</feature>
<dbReference type="Proteomes" id="UP000030665">
    <property type="component" value="Unassembled WGS sequence"/>
</dbReference>
<keyword evidence="5" id="KW-0238">DNA-binding</keyword>
<evidence type="ECO:0000256" key="3">
    <source>
        <dbReference type="ARBA" id="ARBA00022833"/>
    </source>
</evidence>
<protein>
    <submittedName>
        <fullName evidence="10">Orphan nuclear receptor E75C</fullName>
    </submittedName>
</protein>
<keyword evidence="3" id="KW-0862">Zinc</keyword>
<dbReference type="SUPFAM" id="SSF57716">
    <property type="entry name" value="Glucocorticoid receptor-like (DNA-binding domain)"/>
    <property type="match status" value="1"/>
</dbReference>
<accession>A0A077ZDF2</accession>
<evidence type="ECO:0000256" key="2">
    <source>
        <dbReference type="ARBA" id="ARBA00022771"/>
    </source>
</evidence>
<proteinExistence type="predicted"/>
<dbReference type="GO" id="GO:0008270">
    <property type="term" value="F:zinc ion binding"/>
    <property type="evidence" value="ECO:0007669"/>
    <property type="project" value="UniProtKB-KW"/>
</dbReference>
<dbReference type="EMBL" id="HG806229">
    <property type="protein sequence ID" value="CDW57879.1"/>
    <property type="molecule type" value="Genomic_DNA"/>
</dbReference>
<dbReference type="STRING" id="36087.A0A077ZDF2"/>
<evidence type="ECO:0000259" key="9">
    <source>
        <dbReference type="PROSITE" id="PS51030"/>
    </source>
</evidence>
<evidence type="ECO:0000256" key="8">
    <source>
        <dbReference type="ARBA" id="ARBA00023242"/>
    </source>
</evidence>
<dbReference type="OrthoDB" id="5771769at2759"/>
<dbReference type="GO" id="GO:0030154">
    <property type="term" value="P:cell differentiation"/>
    <property type="evidence" value="ECO:0007669"/>
    <property type="project" value="TreeGrafter"/>
</dbReference>
<gene>
    <name evidence="10" type="ORF">TTRE_0000617601</name>
</gene>
<dbReference type="PRINTS" id="PR00047">
    <property type="entry name" value="STROIDFINGER"/>
</dbReference>
<dbReference type="InterPro" id="IPR001628">
    <property type="entry name" value="Znf_hrmn_rcpt"/>
</dbReference>
<organism evidence="10 11">
    <name type="scientific">Trichuris trichiura</name>
    <name type="common">Whipworm</name>
    <name type="synonym">Trichocephalus trichiurus</name>
    <dbReference type="NCBI Taxonomy" id="36087"/>
    <lineage>
        <taxon>Eukaryota</taxon>
        <taxon>Metazoa</taxon>
        <taxon>Ecdysozoa</taxon>
        <taxon>Nematoda</taxon>
        <taxon>Enoplea</taxon>
        <taxon>Dorylaimia</taxon>
        <taxon>Trichinellida</taxon>
        <taxon>Trichuridae</taxon>
        <taxon>Trichuris</taxon>
    </lineage>
</organism>
<dbReference type="PANTHER" id="PTHR24082">
    <property type="entry name" value="NUCLEAR HORMONE RECEPTOR"/>
    <property type="match status" value="1"/>
</dbReference>
<evidence type="ECO:0000256" key="5">
    <source>
        <dbReference type="ARBA" id="ARBA00023125"/>
    </source>
</evidence>
<keyword evidence="11" id="KW-1185">Reference proteome</keyword>
<dbReference type="PANTHER" id="PTHR24082:SF473">
    <property type="entry name" value="ECDYSONE-INDUCED PROTEIN 75B, ISOFORM B"/>
    <property type="match status" value="1"/>
</dbReference>
<dbReference type="AlphaFoldDB" id="A0A077ZDF2"/>
<keyword evidence="6" id="KW-0804">Transcription</keyword>
<evidence type="ECO:0000256" key="7">
    <source>
        <dbReference type="ARBA" id="ARBA00023170"/>
    </source>
</evidence>
<dbReference type="GO" id="GO:0009755">
    <property type="term" value="P:hormone-mediated signaling pathway"/>
    <property type="evidence" value="ECO:0007669"/>
    <property type="project" value="TreeGrafter"/>
</dbReference>
<dbReference type="Gene3D" id="3.30.50.10">
    <property type="entry name" value="Erythroid Transcription Factor GATA-1, subunit A"/>
    <property type="match status" value="1"/>
</dbReference>
<dbReference type="GO" id="GO:0000978">
    <property type="term" value="F:RNA polymerase II cis-regulatory region sequence-specific DNA binding"/>
    <property type="evidence" value="ECO:0007669"/>
    <property type="project" value="TreeGrafter"/>
</dbReference>
<dbReference type="PROSITE" id="PS00031">
    <property type="entry name" value="NUCLEAR_REC_DBD_1"/>
    <property type="match status" value="1"/>
</dbReference>